<dbReference type="SUPFAM" id="SSF47923">
    <property type="entry name" value="Ypt/Rab-GAP domain of gyp1p"/>
    <property type="match status" value="2"/>
</dbReference>
<dbReference type="Gene3D" id="1.10.8.270">
    <property type="entry name" value="putative rabgap domain of human tbc1 domain family member 14 like domains"/>
    <property type="match status" value="1"/>
</dbReference>
<dbReference type="InterPro" id="IPR035969">
    <property type="entry name" value="Rab-GAP_TBC_sf"/>
</dbReference>
<sequence length="639" mass="73303">MAAKEDGDELRIGDLSFYDPYGFAVYKPGSELADEDCRSHEYSFNSDNDCSKAKEYWIKTIKNWEERQIFSPKQLRRYIKQGIPVDMRGKVWNKMIGSQAIRVISAFDYQITLAEIRQLLVDLGVSEYGGVNCISRLGQIVGSLIENNKENMIDSPDTLIMTRQWKRKLHKQITVFRQIMLDVDRSFPRHKMFIQGTCEGKEGRAALFRVLAVYALYNPEVSYCQGMSYIAGMFLMNMEEEDAFWCLVSILERPKYLAGYFSDSLDKIQRHAAVFERLMRQRRSKLYKHLEALGVSPLMFLTPWFMALFTSLPCWDAVLIMWDLLLLDGMSVIFQVALALLDALSAEILPLKEIAHVLPVLLRPPAKLVTREALVQAIWKVKPIQKWEIESIQAVLDEEKEEQAKKNKRRLNDQNEDQRRKRQRTMSNQLQQENTEPSLFQRVVGLFSSKQESEIQFSTNDIEMTTFKVVTGQSPNMLPTMCCSAANSLLNTPRRRGSPGRRPFSRNRRHRNSPSRRGSNNEKDLLKRRHVVHKRIVSSPVRRSRRLAGRRRPVGVGVTGQSPKSLVRSSARNHHAFKLFNTPTPLRGSQVRPLRHQSPSSSVPDPSPMSVTCPGTSMSPDMEMISLGPAEKKLDFTES</sequence>
<dbReference type="Gene3D" id="1.10.472.80">
    <property type="entry name" value="Ypt/Rab-GAP domain of gyp1p, domain 3"/>
    <property type="match status" value="1"/>
</dbReference>
<dbReference type="PROSITE" id="PS50086">
    <property type="entry name" value="TBC_RABGAP"/>
    <property type="match status" value="1"/>
</dbReference>
<name>A0ABN8QHU4_9CNID</name>
<dbReference type="EMBL" id="CALNXK010000122">
    <property type="protein sequence ID" value="CAH3162246.1"/>
    <property type="molecule type" value="Genomic_DNA"/>
</dbReference>
<feature type="domain" description="Rab-GAP TBC" evidence="2">
    <location>
        <begin position="82"/>
        <end position="329"/>
    </location>
</feature>
<evidence type="ECO:0000259" key="2">
    <source>
        <dbReference type="PROSITE" id="PS50086"/>
    </source>
</evidence>
<feature type="compositionally biased region" description="Basic residues" evidence="1">
    <location>
        <begin position="526"/>
        <end position="553"/>
    </location>
</feature>
<feature type="compositionally biased region" description="Basic and acidic residues" evidence="1">
    <location>
        <begin position="403"/>
        <end position="419"/>
    </location>
</feature>
<dbReference type="PANTHER" id="PTHR47219">
    <property type="entry name" value="RAB GTPASE-ACTIVATING PROTEIN 1-LIKE"/>
    <property type="match status" value="1"/>
</dbReference>
<feature type="region of interest" description="Disordered" evidence="1">
    <location>
        <begin position="487"/>
        <end position="568"/>
    </location>
</feature>
<dbReference type="PANTHER" id="PTHR47219:SF9">
    <property type="entry name" value="GTPASE ACTIVATING PROTEIN AND CENTROSOME-ASSOCIATED, ISOFORM B"/>
    <property type="match status" value="1"/>
</dbReference>
<gene>
    <name evidence="3" type="ORF">PLOB_00005227</name>
</gene>
<feature type="compositionally biased region" description="Basic residues" evidence="1">
    <location>
        <begin position="493"/>
        <end position="514"/>
    </location>
</feature>
<keyword evidence="4" id="KW-1185">Reference proteome</keyword>
<evidence type="ECO:0000313" key="3">
    <source>
        <dbReference type="EMBL" id="CAH3162246.1"/>
    </source>
</evidence>
<evidence type="ECO:0000256" key="1">
    <source>
        <dbReference type="SAM" id="MobiDB-lite"/>
    </source>
</evidence>
<proteinExistence type="predicted"/>
<evidence type="ECO:0000313" key="4">
    <source>
        <dbReference type="Proteomes" id="UP001159405"/>
    </source>
</evidence>
<dbReference type="Proteomes" id="UP001159405">
    <property type="component" value="Unassembled WGS sequence"/>
</dbReference>
<feature type="region of interest" description="Disordered" evidence="1">
    <location>
        <begin position="403"/>
        <end position="435"/>
    </location>
</feature>
<protein>
    <recommendedName>
        <fullName evidence="2">Rab-GAP TBC domain-containing protein</fullName>
    </recommendedName>
</protein>
<dbReference type="SMART" id="SM00164">
    <property type="entry name" value="TBC"/>
    <property type="match status" value="1"/>
</dbReference>
<dbReference type="InterPro" id="IPR000195">
    <property type="entry name" value="Rab-GAP-TBC_dom"/>
</dbReference>
<feature type="region of interest" description="Disordered" evidence="1">
    <location>
        <begin position="580"/>
        <end position="623"/>
    </location>
</feature>
<feature type="compositionally biased region" description="Low complexity" evidence="1">
    <location>
        <begin position="598"/>
        <end position="610"/>
    </location>
</feature>
<dbReference type="InterPro" id="IPR050302">
    <property type="entry name" value="Rab_GAP_TBC_domain"/>
</dbReference>
<dbReference type="Pfam" id="PF00566">
    <property type="entry name" value="RabGAP-TBC"/>
    <property type="match status" value="1"/>
</dbReference>
<reference evidence="3 4" key="1">
    <citation type="submission" date="2022-05" db="EMBL/GenBank/DDBJ databases">
        <authorList>
            <consortium name="Genoscope - CEA"/>
            <person name="William W."/>
        </authorList>
    </citation>
    <scope>NUCLEOTIDE SEQUENCE [LARGE SCALE GENOMIC DNA]</scope>
</reference>
<organism evidence="3 4">
    <name type="scientific">Porites lobata</name>
    <dbReference type="NCBI Taxonomy" id="104759"/>
    <lineage>
        <taxon>Eukaryota</taxon>
        <taxon>Metazoa</taxon>
        <taxon>Cnidaria</taxon>
        <taxon>Anthozoa</taxon>
        <taxon>Hexacorallia</taxon>
        <taxon>Scleractinia</taxon>
        <taxon>Fungiina</taxon>
        <taxon>Poritidae</taxon>
        <taxon>Porites</taxon>
    </lineage>
</organism>
<dbReference type="Gene3D" id="1.10.10.750">
    <property type="entry name" value="Ypt/Rab-GAP domain of gyp1p, domain 1"/>
    <property type="match status" value="1"/>
</dbReference>
<accession>A0ABN8QHU4</accession>
<comment type="caution">
    <text evidence="3">The sequence shown here is derived from an EMBL/GenBank/DDBJ whole genome shotgun (WGS) entry which is preliminary data.</text>
</comment>
<feature type="compositionally biased region" description="Polar residues" evidence="1">
    <location>
        <begin position="425"/>
        <end position="435"/>
    </location>
</feature>